<name>A0AAE0DDH7_COLKA</name>
<protein>
    <submittedName>
        <fullName evidence="2">Uncharacterized protein</fullName>
    </submittedName>
</protein>
<dbReference type="Proteomes" id="UP001281614">
    <property type="component" value="Unassembled WGS sequence"/>
</dbReference>
<feature type="region of interest" description="Disordered" evidence="1">
    <location>
        <begin position="360"/>
        <end position="383"/>
    </location>
</feature>
<dbReference type="EMBL" id="VYYT01000063">
    <property type="protein sequence ID" value="KAK2772795.1"/>
    <property type="molecule type" value="Genomic_DNA"/>
</dbReference>
<gene>
    <name evidence="2" type="ORF">CKAH01_13797</name>
</gene>
<feature type="compositionally biased region" description="Polar residues" evidence="1">
    <location>
        <begin position="231"/>
        <end position="247"/>
    </location>
</feature>
<dbReference type="AlphaFoldDB" id="A0AAE0DDH7"/>
<proteinExistence type="predicted"/>
<reference evidence="2" key="1">
    <citation type="submission" date="2023-02" db="EMBL/GenBank/DDBJ databases">
        <title>Colletotrichum kahawae CIFC_Que2 genome sequencing and assembly.</title>
        <authorList>
            <person name="Baroncelli R."/>
        </authorList>
    </citation>
    <scope>NUCLEOTIDE SEQUENCE</scope>
    <source>
        <strain evidence="2">CIFC_Que2</strain>
    </source>
</reference>
<feature type="compositionally biased region" description="Basic and acidic residues" evidence="1">
    <location>
        <begin position="295"/>
        <end position="304"/>
    </location>
</feature>
<evidence type="ECO:0000313" key="2">
    <source>
        <dbReference type="EMBL" id="KAK2772795.1"/>
    </source>
</evidence>
<sequence length="459" mass="49550">MPPSSAPETSPNLERLVSSLRLVVSEGREKTEQAYDELVNGFRKYDQKLPKARLRKPFAAWIKNKLSRQDLDSVLLAKFGTHWTHLGKTTGEQTYRQTAATHLGLDNSLDLYLWFGTRGVIENRQKDEKAKGQHYLLHEIQPREILQAKKQLSRTMASSSNKAASQPVEKPVVIPTIRAIQEFKKTSDSDAHPSPAAMSSNPVGEDTEDRDTSNGGGGPQDEAAACLNGVGSLSGQVVQEQRPSTAATRGLSADDSGIGGMDLNDFAVGPGNNEDGSDEEGNDASDPMGNDFVADDDRFAEKDGMVLTKEPVTGQSAGSPESTTEYQDCPPIEEYTGPLNEETQQAPDGENAQVILNSGAYSNKPDDLAKAKQTSEAVGEKDLSKSDRFQALKAFLSDGYHAVKTAMEVDSKLQSRQVAAIEVATDADTAMAGIKEDMMSRLMAIQASACSDNQFSSEA</sequence>
<keyword evidence="3" id="KW-1185">Reference proteome</keyword>
<accession>A0AAE0DDH7</accession>
<feature type="compositionally biased region" description="Polar residues" evidence="1">
    <location>
        <begin position="313"/>
        <end position="326"/>
    </location>
</feature>
<comment type="caution">
    <text evidence="2">The sequence shown here is derived from an EMBL/GenBank/DDBJ whole genome shotgun (WGS) entry which is preliminary data.</text>
</comment>
<evidence type="ECO:0000313" key="3">
    <source>
        <dbReference type="Proteomes" id="UP001281614"/>
    </source>
</evidence>
<feature type="region of interest" description="Disordered" evidence="1">
    <location>
        <begin position="185"/>
        <end position="345"/>
    </location>
</feature>
<feature type="compositionally biased region" description="Polar residues" evidence="1">
    <location>
        <begin position="153"/>
        <end position="164"/>
    </location>
</feature>
<feature type="region of interest" description="Disordered" evidence="1">
    <location>
        <begin position="150"/>
        <end position="170"/>
    </location>
</feature>
<evidence type="ECO:0000256" key="1">
    <source>
        <dbReference type="SAM" id="MobiDB-lite"/>
    </source>
</evidence>
<organism evidence="2 3">
    <name type="scientific">Colletotrichum kahawae</name>
    <name type="common">Coffee berry disease fungus</name>
    <dbReference type="NCBI Taxonomy" id="34407"/>
    <lineage>
        <taxon>Eukaryota</taxon>
        <taxon>Fungi</taxon>
        <taxon>Dikarya</taxon>
        <taxon>Ascomycota</taxon>
        <taxon>Pezizomycotina</taxon>
        <taxon>Sordariomycetes</taxon>
        <taxon>Hypocreomycetidae</taxon>
        <taxon>Glomerellales</taxon>
        <taxon>Glomerellaceae</taxon>
        <taxon>Colletotrichum</taxon>
        <taxon>Colletotrichum gloeosporioides species complex</taxon>
    </lineage>
</organism>